<keyword evidence="2" id="KW-1133">Transmembrane helix</keyword>
<reference evidence="3 4" key="1">
    <citation type="submission" date="2015-12" db="EMBL/GenBank/DDBJ databases">
        <title>Draft genome sequence of Moniliophthora roreri, the causal agent of frosty pod rot of cacao.</title>
        <authorList>
            <person name="Aime M.C."/>
            <person name="Diaz-Valderrama J.R."/>
            <person name="Kijpornyongpan T."/>
            <person name="Phillips-Mora W."/>
        </authorList>
    </citation>
    <scope>NUCLEOTIDE SEQUENCE [LARGE SCALE GENOMIC DNA]</scope>
    <source>
        <strain evidence="3 4">MCA 2952</strain>
    </source>
</reference>
<evidence type="ECO:0000256" key="1">
    <source>
        <dbReference type="SAM" id="MobiDB-lite"/>
    </source>
</evidence>
<proteinExistence type="predicted"/>
<accession>A0A0W0FYD1</accession>
<evidence type="ECO:0000313" key="3">
    <source>
        <dbReference type="EMBL" id="KTB41313.1"/>
    </source>
</evidence>
<dbReference type="PANTHER" id="PTHR47791">
    <property type="entry name" value="MEIOTICALLY UP-REGULATED GENE 191 PROTEIN"/>
    <property type="match status" value="1"/>
</dbReference>
<organism evidence="3 4">
    <name type="scientific">Moniliophthora roreri</name>
    <name type="common">Frosty pod rot fungus</name>
    <name type="synonym">Monilia roreri</name>
    <dbReference type="NCBI Taxonomy" id="221103"/>
    <lineage>
        <taxon>Eukaryota</taxon>
        <taxon>Fungi</taxon>
        <taxon>Dikarya</taxon>
        <taxon>Basidiomycota</taxon>
        <taxon>Agaricomycotina</taxon>
        <taxon>Agaricomycetes</taxon>
        <taxon>Agaricomycetidae</taxon>
        <taxon>Agaricales</taxon>
        <taxon>Marasmiineae</taxon>
        <taxon>Marasmiaceae</taxon>
        <taxon>Moniliophthora</taxon>
    </lineage>
</organism>
<dbReference type="PANTHER" id="PTHR47791:SF3">
    <property type="entry name" value="MEIOTICALLY UP-REGULATED GENE 191 PROTEIN"/>
    <property type="match status" value="1"/>
</dbReference>
<keyword evidence="2" id="KW-0812">Transmembrane</keyword>
<dbReference type="Gene3D" id="1.50.10.20">
    <property type="match status" value="1"/>
</dbReference>
<evidence type="ECO:0000313" key="4">
    <source>
        <dbReference type="Proteomes" id="UP000054988"/>
    </source>
</evidence>
<sequence>MQGVFQFYLIRITVCEFPGADRTREFISLLCPTVPIHLAAQYEYKVPSFVLLRSTCVSRLQTWGMIIVLSLIYFLTSGFQPSRAQDFTPDPAWKKPDITTSPEERIAIAKDAIETTISIMVDGNGQLRFEDGNYGAVGRFFSEMAEFDMVTNQTIYKDQLLKFFAQAETFRPGFMQGKCCQFLFVLSVHSLMAMTGDITLEQMNWGLAHSIAATHAYTAYSDRKFLDWAELAWSGGRSYTLSEDELQSGKVFGKNVTVRPICGDLTMVGGTFWINDPNSGFVNTLATGSYLIATSLLAEATKNQTYIDSATETEAFYFNHLRNAQGVLLDGIDADTCAPKDEAFAANAGVMIEGLAVLASVMQSDTIVQHLLEVVNKTVSHREWHSVDGIIAADSTTQANAELVSQYVVRGLAAIYSRNTTRSDLRNFIREYLGIQYNAVLDNTRGPGTNVYAASWTGPPSSKFSFDNQTNALSMLIAAIPIRNDTLDITSGGPNTPTTGGDRTPFNARAIVGGVVGGLAFVALLLILVLYLIRRRRAKRVLTNTRNDDQNVSENRTYQVQQPFNLIPEKFRRQQRPAPRTSWSGTRNTTTLSGFSGTLSFTDPSSTLGPQTLKFGSMVPTTELVKVLNERLQPGKWREDEVPPDYASHRS</sequence>
<dbReference type="Proteomes" id="UP000054988">
    <property type="component" value="Unassembled WGS sequence"/>
</dbReference>
<name>A0A0W0FYD1_MONRR</name>
<feature type="compositionally biased region" description="Low complexity" evidence="1">
    <location>
        <begin position="589"/>
        <end position="602"/>
    </location>
</feature>
<dbReference type="InterPro" id="IPR053169">
    <property type="entry name" value="MUG_Protein"/>
</dbReference>
<dbReference type="Pfam" id="PF03663">
    <property type="entry name" value="Glyco_hydro_76"/>
    <property type="match status" value="1"/>
</dbReference>
<dbReference type="GO" id="GO:0005975">
    <property type="term" value="P:carbohydrate metabolic process"/>
    <property type="evidence" value="ECO:0007669"/>
    <property type="project" value="InterPro"/>
</dbReference>
<evidence type="ECO:0008006" key="5">
    <source>
        <dbReference type="Google" id="ProtNLM"/>
    </source>
</evidence>
<dbReference type="InterPro" id="IPR008928">
    <property type="entry name" value="6-hairpin_glycosidase_sf"/>
</dbReference>
<feature type="region of interest" description="Disordered" evidence="1">
    <location>
        <begin position="632"/>
        <end position="651"/>
    </location>
</feature>
<dbReference type="EMBL" id="LATX01001491">
    <property type="protein sequence ID" value="KTB41313.1"/>
    <property type="molecule type" value="Genomic_DNA"/>
</dbReference>
<keyword evidence="2" id="KW-0472">Membrane</keyword>
<comment type="caution">
    <text evidence="3">The sequence shown here is derived from an EMBL/GenBank/DDBJ whole genome shotgun (WGS) entry which is preliminary data.</text>
</comment>
<feature type="region of interest" description="Disordered" evidence="1">
    <location>
        <begin position="572"/>
        <end position="603"/>
    </location>
</feature>
<protein>
    <recommendedName>
        <fullName evidence="5">Glycoside hydrolase family 76 protein</fullName>
    </recommendedName>
</protein>
<evidence type="ECO:0000256" key="2">
    <source>
        <dbReference type="SAM" id="Phobius"/>
    </source>
</evidence>
<dbReference type="SUPFAM" id="SSF48208">
    <property type="entry name" value="Six-hairpin glycosidases"/>
    <property type="match status" value="1"/>
</dbReference>
<dbReference type="InterPro" id="IPR005198">
    <property type="entry name" value="Glyco_hydro_76"/>
</dbReference>
<feature type="transmembrane region" description="Helical" evidence="2">
    <location>
        <begin position="511"/>
        <end position="533"/>
    </location>
</feature>
<gene>
    <name evidence="3" type="ORF">WG66_6111</name>
</gene>
<dbReference type="AlphaFoldDB" id="A0A0W0FYD1"/>